<name>A0ABM3M5E9_BICAN</name>
<reference evidence="4" key="1">
    <citation type="submission" date="2025-08" db="UniProtKB">
        <authorList>
            <consortium name="RefSeq"/>
        </authorList>
    </citation>
    <scope>IDENTIFICATION</scope>
</reference>
<organism evidence="3 4">
    <name type="scientific">Bicyclus anynana</name>
    <name type="common">Squinting bush brown butterfly</name>
    <dbReference type="NCBI Taxonomy" id="110368"/>
    <lineage>
        <taxon>Eukaryota</taxon>
        <taxon>Metazoa</taxon>
        <taxon>Ecdysozoa</taxon>
        <taxon>Arthropoda</taxon>
        <taxon>Hexapoda</taxon>
        <taxon>Insecta</taxon>
        <taxon>Pterygota</taxon>
        <taxon>Neoptera</taxon>
        <taxon>Endopterygota</taxon>
        <taxon>Lepidoptera</taxon>
        <taxon>Glossata</taxon>
        <taxon>Ditrysia</taxon>
        <taxon>Papilionoidea</taxon>
        <taxon>Nymphalidae</taxon>
        <taxon>Satyrinae</taxon>
        <taxon>Satyrini</taxon>
        <taxon>Mycalesina</taxon>
        <taxon>Bicyclus</taxon>
    </lineage>
</organism>
<dbReference type="InterPro" id="IPR048733">
    <property type="entry name" value="CFA69_ARM_dom"/>
</dbReference>
<dbReference type="Proteomes" id="UP001652582">
    <property type="component" value="Chromosome Z"/>
</dbReference>
<dbReference type="GeneID" id="112050428"/>
<proteinExistence type="predicted"/>
<feature type="compositionally biased region" description="Basic and acidic residues" evidence="1">
    <location>
        <begin position="14"/>
        <end position="30"/>
    </location>
</feature>
<sequence>MDKKRSVNLTQENISRKSKESARKTRDVCKESSSSSHTHIFRQNKKDKNYVRITSDEYLGILESESGRSDSFGCRHGASRYSAVTRLKNFEEDPARRLDCPAVVESIGWEVAVTLKFLITDPVASQNTERLQAHIQDLATVAHAGYRVDVLDSLTAILDYVVENLEKKPCLRDGLILLLQRLEKPILLKTMSDIETQQETLRNYFGFLGYLLLRMEQDDLFEPVARAVLWQLSADDAARGLGALCRRCPAHCHLGYVTRRKAKQFVEVAKGGPVAMQRVELCSLKVWHDYGEASVCGDTRPSGHQNRLMMMTVARHALTAASALLPVTVSRMLALAPELRFPAFLQTALLLACHSVDCCAEMIKENIIENIFYRFNPYFPMKQLPGYEENPLDPQDCNVKLGASSIHISNTMSLLLVLVRTLKTLLDVNYDTAETFPCPDFYAQRCFLWAYRYECRARGRRHERMTLTVIAHALLSCFGHRLTAFSALLMPDVMSLSVFTEIRPKQLWIQSVGFNTSQLDAQFKNMLIFLSVDLLKTFPCNKFMIQSQYWLLGMMFLLDPGLSHLRWHWSPSLYAEIRKTTLQALVCTMYLMPTKLIEEYEIIRRIMWYIEWYSECPYELSLLYWCVRLLDVAVLGRDEDPPAHLLGDLFDTHGIIILMHLCYTLLEQRCPPVEKSQVVLSLAVRLLTSALAADRCVTCCVYPLVTWPASINTLTTKMLDIVLFSLDKHLLVNDRWLISLLDLIWEAIIWKKESREKFVLKNGVYNLLDVVTMSKPPVQCLALAMLCDLARAGGAVAQLITWRANLGASNATPRLVKRGATIASLLATVFREDCVSSGVPLNVCGILQELDCPLMCTEVRKELQNPQLCTGPHQSPFASLVVAGMAASRMSKAYAILQILTEDLQHKVSVADEAYNMYKNVKLKPNEETILLLCAHFLTLKLNETWAEAKAQSNRLLPPDQELLNEFLQINGGWAKEIKKQQEDVIKKHEQKDVSEEKSLYAFLAQVRLNIALDAMREVRCAGRTAALACRTLQPTPQPAVALDRAVISTYRPPLDDSNPTGQYVKVHSIPTKNRQ</sequence>
<feature type="region of interest" description="Disordered" evidence="1">
    <location>
        <begin position="1"/>
        <end position="41"/>
    </location>
</feature>
<dbReference type="PANTHER" id="PTHR14716:SF0">
    <property type="entry name" value="CILIA- AND FLAGELLA-ASSOCIATED PROTEIN 69"/>
    <property type="match status" value="1"/>
</dbReference>
<evidence type="ECO:0000256" key="1">
    <source>
        <dbReference type="SAM" id="MobiDB-lite"/>
    </source>
</evidence>
<evidence type="ECO:0000313" key="3">
    <source>
        <dbReference type="Proteomes" id="UP001652582"/>
    </source>
</evidence>
<protein>
    <submittedName>
        <fullName evidence="4">Uncharacterized protein LOC112050428</fullName>
    </submittedName>
</protein>
<evidence type="ECO:0000313" key="4">
    <source>
        <dbReference type="RefSeq" id="XP_052746667.1"/>
    </source>
</evidence>
<gene>
    <name evidence="4" type="primary">LOC112050428</name>
</gene>
<feature type="domain" description="Cilia- and flagella-associated protein 69 ARM repeats" evidence="2">
    <location>
        <begin position="734"/>
        <end position="870"/>
    </location>
</feature>
<evidence type="ECO:0000259" key="2">
    <source>
        <dbReference type="Pfam" id="PF21049"/>
    </source>
</evidence>
<dbReference type="Pfam" id="PF21049">
    <property type="entry name" value="CFA69_ARM_rpt"/>
    <property type="match status" value="1"/>
</dbReference>
<dbReference type="InterPro" id="IPR048732">
    <property type="entry name" value="CFA69"/>
</dbReference>
<dbReference type="RefSeq" id="XP_052746667.1">
    <property type="nucleotide sequence ID" value="XM_052890707.1"/>
</dbReference>
<keyword evidence="3" id="KW-1185">Reference proteome</keyword>
<dbReference type="PANTHER" id="PTHR14716">
    <property type="entry name" value="CILIA- AND FLAGELLA-ASSOCIATED PROTEIN 69"/>
    <property type="match status" value="1"/>
</dbReference>
<accession>A0ABM3M5E9</accession>